<reference evidence="2" key="1">
    <citation type="submission" date="2022-07" db="EMBL/GenBank/DDBJ databases">
        <authorList>
            <person name="Macas J."/>
            <person name="Novak P."/>
            <person name="Neumann P."/>
        </authorList>
    </citation>
    <scope>NUCLEOTIDE SEQUENCE</scope>
</reference>
<feature type="region of interest" description="Disordered" evidence="1">
    <location>
        <begin position="72"/>
        <end position="122"/>
    </location>
</feature>
<organism evidence="2 3">
    <name type="scientific">Cuscuta europaea</name>
    <name type="common">European dodder</name>
    <dbReference type="NCBI Taxonomy" id="41803"/>
    <lineage>
        <taxon>Eukaryota</taxon>
        <taxon>Viridiplantae</taxon>
        <taxon>Streptophyta</taxon>
        <taxon>Embryophyta</taxon>
        <taxon>Tracheophyta</taxon>
        <taxon>Spermatophyta</taxon>
        <taxon>Magnoliopsida</taxon>
        <taxon>eudicotyledons</taxon>
        <taxon>Gunneridae</taxon>
        <taxon>Pentapetalae</taxon>
        <taxon>asterids</taxon>
        <taxon>lamiids</taxon>
        <taxon>Solanales</taxon>
        <taxon>Convolvulaceae</taxon>
        <taxon>Cuscuteae</taxon>
        <taxon>Cuscuta</taxon>
        <taxon>Cuscuta subgen. Cuscuta</taxon>
    </lineage>
</organism>
<evidence type="ECO:0000313" key="3">
    <source>
        <dbReference type="Proteomes" id="UP001152484"/>
    </source>
</evidence>
<comment type="caution">
    <text evidence="2">The sequence shown here is derived from an EMBL/GenBank/DDBJ whole genome shotgun (WGS) entry which is preliminary data.</text>
</comment>
<feature type="compositionally biased region" description="Basic and acidic residues" evidence="1">
    <location>
        <begin position="72"/>
        <end position="81"/>
    </location>
</feature>
<keyword evidence="3" id="KW-1185">Reference proteome</keyword>
<sequence>MRVEEYEAILPPSVPNLPDRSKKNRVRASNEGKGVGSGAKGVDSTSHRASRKCQVQTCGICHVDRAKCPNKDRAASTETREGVTPGIGKRPASVVFSPDPSTTQMPQGPLPKPNTVRTHGKSKLPCRRIGKRKGKQPVKGFGCYVDVNNGENTINHGMDSEQVVSHLQNEVAHDPDVNVRFAIPNEKEIRCAARVQKEIDVPAYRTISFKGDGAQGIKPTNLPFEAPGLQWKGKKTISSTHLLNKMQRRRPSSIQTDLPDPTV</sequence>
<proteinExistence type="predicted"/>
<evidence type="ECO:0000313" key="2">
    <source>
        <dbReference type="EMBL" id="CAH9105531.1"/>
    </source>
</evidence>
<gene>
    <name evidence="2" type="ORF">CEURO_LOCUS16934</name>
</gene>
<feature type="region of interest" description="Disordered" evidence="1">
    <location>
        <begin position="1"/>
        <end position="49"/>
    </location>
</feature>
<accession>A0A9P0ZMK5</accession>
<feature type="region of interest" description="Disordered" evidence="1">
    <location>
        <begin position="244"/>
        <end position="263"/>
    </location>
</feature>
<evidence type="ECO:0000256" key="1">
    <source>
        <dbReference type="SAM" id="MobiDB-lite"/>
    </source>
</evidence>
<dbReference type="AlphaFoldDB" id="A0A9P0ZMK5"/>
<dbReference type="EMBL" id="CAMAPE010000048">
    <property type="protein sequence ID" value="CAH9105531.1"/>
    <property type="molecule type" value="Genomic_DNA"/>
</dbReference>
<dbReference type="Proteomes" id="UP001152484">
    <property type="component" value="Unassembled WGS sequence"/>
</dbReference>
<protein>
    <submittedName>
        <fullName evidence="2">Uncharacterized protein</fullName>
    </submittedName>
</protein>
<name>A0A9P0ZMK5_CUSEU</name>